<evidence type="ECO:0000256" key="1">
    <source>
        <dbReference type="SAM" id="MobiDB-lite"/>
    </source>
</evidence>
<dbReference type="AlphaFoldDB" id="A0A6N4VA67"/>
<dbReference type="Proteomes" id="UP000466785">
    <property type="component" value="Chromosome"/>
</dbReference>
<dbReference type="InterPro" id="IPR021027">
    <property type="entry name" value="Transposase_put_HTH"/>
</dbReference>
<evidence type="ECO:0000313" key="4">
    <source>
        <dbReference type="Proteomes" id="UP000466785"/>
    </source>
</evidence>
<dbReference type="KEGG" id="mpof:MPOR_25600"/>
<dbReference type="Pfam" id="PF12323">
    <property type="entry name" value="HTH_OrfB_IS605"/>
    <property type="match status" value="1"/>
</dbReference>
<accession>A0A6N4VA67</accession>
<feature type="domain" description="Transposase putative helix-turn-helix" evidence="2">
    <location>
        <begin position="3"/>
        <end position="48"/>
    </location>
</feature>
<name>A0A6N4VA67_9MYCO</name>
<gene>
    <name evidence="3" type="ORF">MPOR_25600</name>
</gene>
<evidence type="ECO:0000259" key="2">
    <source>
        <dbReference type="Pfam" id="PF12323"/>
    </source>
</evidence>
<keyword evidence="4" id="KW-1185">Reference proteome</keyword>
<dbReference type="EMBL" id="AP022570">
    <property type="protein sequence ID" value="BBX51534.1"/>
    <property type="molecule type" value="Genomic_DNA"/>
</dbReference>
<evidence type="ECO:0000313" key="3">
    <source>
        <dbReference type="EMBL" id="BBX51534.1"/>
    </source>
</evidence>
<protein>
    <recommendedName>
        <fullName evidence="2">Transposase putative helix-turn-helix domain-containing protein</fullName>
    </recommendedName>
</protein>
<feature type="region of interest" description="Disordered" evidence="1">
    <location>
        <begin position="195"/>
        <end position="236"/>
    </location>
</feature>
<reference evidence="3 4" key="1">
    <citation type="journal article" date="2019" name="Emerg. Microbes Infect.">
        <title>Comprehensive subspecies identification of 175 nontuberculous mycobacteria species based on 7547 genomic profiles.</title>
        <authorList>
            <person name="Matsumoto Y."/>
            <person name="Kinjo T."/>
            <person name="Motooka D."/>
            <person name="Nabeya D."/>
            <person name="Jung N."/>
            <person name="Uechi K."/>
            <person name="Horii T."/>
            <person name="Iida T."/>
            <person name="Fujita J."/>
            <person name="Nakamura S."/>
        </authorList>
    </citation>
    <scope>NUCLEOTIDE SEQUENCE [LARGE SCALE GENOMIC DNA]</scope>
    <source>
        <strain evidence="3 4">JCM 12603</strain>
    </source>
</reference>
<feature type="compositionally biased region" description="Polar residues" evidence="1">
    <location>
        <begin position="223"/>
        <end position="236"/>
    </location>
</feature>
<feature type="compositionally biased region" description="Basic residues" evidence="1">
    <location>
        <begin position="126"/>
        <end position="140"/>
    </location>
</feature>
<feature type="region of interest" description="Disordered" evidence="1">
    <location>
        <begin position="122"/>
        <end position="165"/>
    </location>
</feature>
<proteinExistence type="predicted"/>
<sequence>MVMARHTTFRLCLDPTVEQCEVLARHAGASRFAFNQCLRLVKTSLTHRKTDPDIEVPWTGFDLINTFNAWKKTEAAGRVFAVGARGETEVRVTGLAWRGQVCQQVFEEAAVDLGRGLAAWSDSRSGKRKGRRAGFPRFKKKTGDIPSFRLRNKHPKGKPAAIRIGDNDRPRCPALVLLRCMTTPAGCGACWARDGRRSSSPRSVIAGAGGGSHSISRPPICTQPISTPSAPTTAAG</sequence>
<organism evidence="3 4">
    <name type="scientific">Mycolicibacterium poriferae</name>
    <dbReference type="NCBI Taxonomy" id="39694"/>
    <lineage>
        <taxon>Bacteria</taxon>
        <taxon>Bacillati</taxon>
        <taxon>Actinomycetota</taxon>
        <taxon>Actinomycetes</taxon>
        <taxon>Mycobacteriales</taxon>
        <taxon>Mycobacteriaceae</taxon>
        <taxon>Mycolicibacterium</taxon>
    </lineage>
</organism>